<sequence length="235" mass="26697">MAEKYPGWSPYNYTLQNPVNFTDPTGMVVEEPPVNGLDWFADDTGDYFWNEDEGKYEHYSPKDGSFQGYYSADQYAEPVGDYSIIFDLSGMEPDDEYDPSKTIWSVAAPLLAGFEKMSAVTFSEVKDISDPEKYPGVKIYSSEHMNGAITLGNLIITNPDMEGANTLDHEYGHYLDYKFHFKYNKTKYLQEIGWPSLKSATESTFGNKSHKGSTTEKRANRLGGEWSDNKTLKKR</sequence>
<accession>A0AC61Y3Z5</accession>
<protein>
    <submittedName>
        <fullName evidence="1">Uncharacterized protein</fullName>
    </submittedName>
</protein>
<proteinExistence type="predicted"/>
<comment type="caution">
    <text evidence="1">The sequence shown here is derived from an EMBL/GenBank/DDBJ whole genome shotgun (WGS) entry which is preliminary data.</text>
</comment>
<gene>
    <name evidence="1" type="ORF">FVB9532_00283</name>
</gene>
<organism evidence="1 2">
    <name type="scientific">Mesonia oceanica</name>
    <dbReference type="NCBI Taxonomy" id="2687242"/>
    <lineage>
        <taxon>Bacteria</taxon>
        <taxon>Pseudomonadati</taxon>
        <taxon>Bacteroidota</taxon>
        <taxon>Flavobacteriia</taxon>
        <taxon>Flavobacteriales</taxon>
        <taxon>Flavobacteriaceae</taxon>
        <taxon>Mesonia</taxon>
    </lineage>
</organism>
<keyword evidence="2" id="KW-1185">Reference proteome</keyword>
<reference evidence="1" key="1">
    <citation type="submission" date="2019-09" db="EMBL/GenBank/DDBJ databases">
        <authorList>
            <person name="Rodrigo-Torres L."/>
            <person name="Arahal R. D."/>
            <person name="Lucena T."/>
        </authorList>
    </citation>
    <scope>NUCLEOTIDE SEQUENCE</scope>
    <source>
        <strain evidence="1">ISS653</strain>
    </source>
</reference>
<dbReference type="EMBL" id="CABVMM010000001">
    <property type="protein sequence ID" value="VVU99033.1"/>
    <property type="molecule type" value="Genomic_DNA"/>
</dbReference>
<name>A0AC61Y3Z5_9FLAO</name>
<dbReference type="Proteomes" id="UP000356253">
    <property type="component" value="Unassembled WGS sequence"/>
</dbReference>
<evidence type="ECO:0000313" key="2">
    <source>
        <dbReference type="Proteomes" id="UP000356253"/>
    </source>
</evidence>
<evidence type="ECO:0000313" key="1">
    <source>
        <dbReference type="EMBL" id="VVU99033.1"/>
    </source>
</evidence>